<dbReference type="KEGG" id="slx:SLAV_10620"/>
<evidence type="ECO:0000313" key="2">
    <source>
        <dbReference type="Proteomes" id="UP000231791"/>
    </source>
</evidence>
<dbReference type="Proteomes" id="UP000231791">
    <property type="component" value="Chromosome"/>
</dbReference>
<sequence>MGERADAIASLKGIARIEDRARGRSGWYAAYLWVFAGWQLFLVPVVLLWHGRTGTLVGTVGNVAVVMGLSLFATRQPVVPRGHGGRHLRVIGTWAVAYVTSLLLGYAVFRDSTAFAVVAALACALPAAAAARREARSA</sequence>
<dbReference type="OrthoDB" id="3429272at2"/>
<gene>
    <name evidence="1" type="ORF">SLAV_10620</name>
</gene>
<reference evidence="1 2" key="1">
    <citation type="submission" date="2017-11" db="EMBL/GenBank/DDBJ databases">
        <title>Complete genome sequence of Streptomyces lavendulae subsp. lavendulae CCM 3239 (formerly 'Streptomyces aureofaciens CCM 3239'), the producer of the angucycline-type antibiotic auricin.</title>
        <authorList>
            <person name="Busche T."/>
            <person name="Novakova R."/>
            <person name="Al'Dilaimi A."/>
            <person name="Homerova D."/>
            <person name="Feckova L."/>
            <person name="Rezuchova B."/>
            <person name="Mingyar E."/>
            <person name="Csolleiova D."/>
            <person name="Bekeova C."/>
            <person name="Winkler A."/>
            <person name="Sevcikova B."/>
            <person name="Kalinowski J."/>
            <person name="Kormanec J."/>
            <person name="Ruckert C."/>
        </authorList>
    </citation>
    <scope>NUCLEOTIDE SEQUENCE [LARGE SCALE GENOMIC DNA]</scope>
    <source>
        <strain evidence="1 2">CCM 3239</strain>
    </source>
</reference>
<dbReference type="AlphaFoldDB" id="A0A2K8PB70"/>
<organism evidence="1 2">
    <name type="scientific">Streptomyces lavendulae subsp. lavendulae</name>
    <dbReference type="NCBI Taxonomy" id="58340"/>
    <lineage>
        <taxon>Bacteria</taxon>
        <taxon>Bacillati</taxon>
        <taxon>Actinomycetota</taxon>
        <taxon>Actinomycetes</taxon>
        <taxon>Kitasatosporales</taxon>
        <taxon>Streptomycetaceae</taxon>
        <taxon>Streptomyces</taxon>
    </lineage>
</organism>
<evidence type="ECO:0000313" key="1">
    <source>
        <dbReference type="EMBL" id="ATZ23992.1"/>
    </source>
</evidence>
<proteinExistence type="predicted"/>
<accession>A0A2K8PB70</accession>
<protein>
    <submittedName>
        <fullName evidence="1">Uncharacterized protein</fullName>
    </submittedName>
</protein>
<dbReference type="RefSeq" id="WP_030235237.1">
    <property type="nucleotide sequence ID" value="NZ_BSRP01000019.1"/>
</dbReference>
<dbReference type="GeneID" id="49383186"/>
<keyword evidence="2" id="KW-1185">Reference proteome</keyword>
<dbReference type="EMBL" id="CP024985">
    <property type="protein sequence ID" value="ATZ23992.1"/>
    <property type="molecule type" value="Genomic_DNA"/>
</dbReference>
<name>A0A2K8PB70_STRLA</name>